<dbReference type="InterPro" id="IPR001881">
    <property type="entry name" value="EGF-like_Ca-bd_dom"/>
</dbReference>
<feature type="transmembrane region" description="Helical" evidence="12">
    <location>
        <begin position="254"/>
        <end position="276"/>
    </location>
</feature>
<protein>
    <recommendedName>
        <fullName evidence="18">EGF-like domain-containing protein</fullName>
    </recommendedName>
</protein>
<evidence type="ECO:0000259" key="15">
    <source>
        <dbReference type="PROSITE" id="PS50258"/>
    </source>
</evidence>
<dbReference type="PANTHER" id="PTHR24198">
    <property type="entry name" value="ANKYRIN REPEAT AND PROTEIN KINASE DOMAIN-CONTAINING PROTEIN"/>
    <property type="match status" value="1"/>
</dbReference>
<name>A0AA39HDC5_9BILA</name>
<evidence type="ECO:0000256" key="1">
    <source>
        <dbReference type="ARBA" id="ARBA00022692"/>
    </source>
</evidence>
<evidence type="ECO:0000256" key="6">
    <source>
        <dbReference type="ARBA" id="ARBA00023157"/>
    </source>
</evidence>
<evidence type="ECO:0000256" key="4">
    <source>
        <dbReference type="ARBA" id="ARBA00023043"/>
    </source>
</evidence>
<dbReference type="Gene3D" id="2.10.25.10">
    <property type="entry name" value="Laminin"/>
    <property type="match status" value="1"/>
</dbReference>
<dbReference type="SUPFAM" id="SSF90193">
    <property type="entry name" value="Notch domain"/>
    <property type="match status" value="1"/>
</dbReference>
<feature type="domain" description="LNR" evidence="15">
    <location>
        <begin position="96"/>
        <end position="134"/>
    </location>
</feature>
<dbReference type="SUPFAM" id="SSF57196">
    <property type="entry name" value="EGF/Laminin"/>
    <property type="match status" value="1"/>
</dbReference>
<reference evidence="16" key="1">
    <citation type="submission" date="2023-06" db="EMBL/GenBank/DDBJ databases">
        <title>Genomic analysis of the entomopathogenic nematode Steinernema hermaphroditum.</title>
        <authorList>
            <person name="Schwarz E.M."/>
            <person name="Heppert J.K."/>
            <person name="Baniya A."/>
            <person name="Schwartz H.T."/>
            <person name="Tan C.-H."/>
            <person name="Antoshechkin I."/>
            <person name="Sternberg P.W."/>
            <person name="Goodrich-Blair H."/>
            <person name="Dillman A.R."/>
        </authorList>
    </citation>
    <scope>NUCLEOTIDE SEQUENCE</scope>
    <source>
        <strain evidence="16">PS9179</strain>
        <tissue evidence="16">Whole animal</tissue>
    </source>
</reference>
<dbReference type="EMBL" id="JAUCMV010000004">
    <property type="protein sequence ID" value="KAK0403259.1"/>
    <property type="molecule type" value="Genomic_DNA"/>
</dbReference>
<keyword evidence="7" id="KW-0325">Glycoprotein</keyword>
<dbReference type="InterPro" id="IPR000800">
    <property type="entry name" value="Notch_dom"/>
</dbReference>
<comment type="caution">
    <text evidence="10">Lacks conserved residue(s) required for the propagation of feature annotation.</text>
</comment>
<dbReference type="Pfam" id="PF00008">
    <property type="entry name" value="EGF"/>
    <property type="match status" value="1"/>
</dbReference>
<gene>
    <name evidence="16" type="ORF">QR680_016817</name>
</gene>
<keyword evidence="4 9" id="KW-0040">ANK repeat</keyword>
<feature type="disulfide bond" evidence="10">
    <location>
        <begin position="18"/>
        <end position="28"/>
    </location>
</feature>
<dbReference type="PROSITE" id="PS01186">
    <property type="entry name" value="EGF_2"/>
    <property type="match status" value="1"/>
</dbReference>
<accession>A0AA39HDC5</accession>
<dbReference type="AlphaFoldDB" id="A0AA39HDC5"/>
<dbReference type="GO" id="GO:0005509">
    <property type="term" value="F:calcium ion binding"/>
    <property type="evidence" value="ECO:0007669"/>
    <property type="project" value="InterPro"/>
</dbReference>
<evidence type="ECO:0000256" key="7">
    <source>
        <dbReference type="ARBA" id="ARBA00023180"/>
    </source>
</evidence>
<dbReference type="InterPro" id="IPR036770">
    <property type="entry name" value="Ankyrin_rpt-contain_sf"/>
</dbReference>
<dbReference type="InterPro" id="IPR000742">
    <property type="entry name" value="EGF"/>
</dbReference>
<dbReference type="SMART" id="SM00181">
    <property type="entry name" value="EGF"/>
    <property type="match status" value="2"/>
</dbReference>
<feature type="chain" id="PRO_5041247242" description="EGF-like domain-containing protein" evidence="13">
    <location>
        <begin position="18"/>
        <end position="701"/>
    </location>
</feature>
<keyword evidence="2" id="KW-0677">Repeat</keyword>
<dbReference type="PROSITE" id="PS50026">
    <property type="entry name" value="EGF_3"/>
    <property type="match status" value="1"/>
</dbReference>
<dbReference type="PROSITE" id="PS50258">
    <property type="entry name" value="LNR"/>
    <property type="match status" value="1"/>
</dbReference>
<evidence type="ECO:0000256" key="9">
    <source>
        <dbReference type="PROSITE-ProRule" id="PRU00023"/>
    </source>
</evidence>
<proteinExistence type="predicted"/>
<sequence length="701" mass="76553">MKEIVLLSLLLLCGVSACDLDCHNGAVCTPAQGEFYCKCPEGFVGKLCEIAVSPPKNCSNYHCYEGICNDDDGVPKCQCPIWTSGDRCQFSSLLNCPDFKKCTLNAANGVCDPECNNPQCMFDFGDCEGQLPDSIATIVAMSPKEFKEGEQRIKSKIRQITQVSIDILKNEETGHDAIYEYDPEQKATFGLVDPNHLEGNFTSVKVVWSPTESLNYTELLKQTGRIVDYSKVFDLPIPSAVVQGPMRRAPPQGVFGLTLFLGCAGLFAVVVVAALVTGYVQRKTASQVVYSTPETPFLINPNWKKGATDISAAVSAFLNLHHEEPLLSDMMRSNDEDSLLQRVSELSSLDAQNSDGLTAVAIAVDRHFVRLQEEFLKRGADPNIADFSQRTPLHRAVLSSNTVAVSALLSTRRIGNVDAVDSDNCSALMLYAKFVFDAKMGRLLLGHGARLSFSGLAAMMNFQRRTALHFAAQSGNVAAIVLFSTTSLESGDKFEVNAVDIHGKTPLIVAAEYGNGQACEELIRLGADKSVEDDMKKTAEIYAHANGFSELADYLSRVPSRPQKGRKRPSGESLKGADQKRPALQELNSNTLLAQQTVHNTQYPQHAPQMNLNPYLSPEPSPYPPSYYTPEPMYAYFSPPSVPNYCTTYQTNPFGGFSPPPASIPVSQKQSYLTPNFLPAPSYPPAFGHYGASHPILSSNF</sequence>
<evidence type="ECO:0008006" key="18">
    <source>
        <dbReference type="Google" id="ProtNLM"/>
    </source>
</evidence>
<feature type="repeat" description="ANK" evidence="9">
    <location>
        <begin position="502"/>
        <end position="534"/>
    </location>
</feature>
<dbReference type="InterPro" id="IPR002110">
    <property type="entry name" value="Ankyrin_rpt"/>
</dbReference>
<evidence type="ECO:0000256" key="11">
    <source>
        <dbReference type="SAM" id="MobiDB-lite"/>
    </source>
</evidence>
<organism evidence="16 17">
    <name type="scientific">Steinernema hermaphroditum</name>
    <dbReference type="NCBI Taxonomy" id="289476"/>
    <lineage>
        <taxon>Eukaryota</taxon>
        <taxon>Metazoa</taxon>
        <taxon>Ecdysozoa</taxon>
        <taxon>Nematoda</taxon>
        <taxon>Chromadorea</taxon>
        <taxon>Rhabditida</taxon>
        <taxon>Tylenchina</taxon>
        <taxon>Panagrolaimomorpha</taxon>
        <taxon>Strongyloidoidea</taxon>
        <taxon>Steinernematidae</taxon>
        <taxon>Steinernema</taxon>
    </lineage>
</organism>
<keyword evidence="6 10" id="KW-1015">Disulfide bond</keyword>
<dbReference type="SMART" id="SM00248">
    <property type="entry name" value="ANK"/>
    <property type="match status" value="5"/>
</dbReference>
<keyword evidence="13" id="KW-0732">Signal</keyword>
<feature type="region of interest" description="Disordered" evidence="11">
    <location>
        <begin position="557"/>
        <end position="582"/>
    </location>
</feature>
<dbReference type="PROSITE" id="PS50088">
    <property type="entry name" value="ANK_REPEAT"/>
    <property type="match status" value="1"/>
</dbReference>
<dbReference type="PROSITE" id="PS00022">
    <property type="entry name" value="EGF_1"/>
    <property type="match status" value="2"/>
</dbReference>
<evidence type="ECO:0000256" key="5">
    <source>
        <dbReference type="ARBA" id="ARBA00023136"/>
    </source>
</evidence>
<evidence type="ECO:0000256" key="10">
    <source>
        <dbReference type="PROSITE-ProRule" id="PRU00076"/>
    </source>
</evidence>
<keyword evidence="10" id="KW-0245">EGF-like domain</keyword>
<dbReference type="Pfam" id="PF00066">
    <property type="entry name" value="Notch"/>
    <property type="match status" value="1"/>
</dbReference>
<evidence type="ECO:0000313" key="17">
    <source>
        <dbReference type="Proteomes" id="UP001175271"/>
    </source>
</evidence>
<dbReference type="SMART" id="SM00179">
    <property type="entry name" value="EGF_CA"/>
    <property type="match status" value="1"/>
</dbReference>
<evidence type="ECO:0000256" key="12">
    <source>
        <dbReference type="SAM" id="Phobius"/>
    </source>
</evidence>
<feature type="disulfide bond" evidence="10">
    <location>
        <begin position="39"/>
        <end position="48"/>
    </location>
</feature>
<comment type="subcellular location">
    <subcellularLocation>
        <location evidence="8">Endomembrane system</location>
        <topology evidence="8">Single-pass type I membrane protein</topology>
    </subcellularLocation>
</comment>
<dbReference type="SMART" id="SM00004">
    <property type="entry name" value="NL"/>
    <property type="match status" value="1"/>
</dbReference>
<keyword evidence="17" id="KW-1185">Reference proteome</keyword>
<dbReference type="PANTHER" id="PTHR24198:SF165">
    <property type="entry name" value="ANKYRIN REPEAT-CONTAINING PROTEIN-RELATED"/>
    <property type="match status" value="1"/>
</dbReference>
<comment type="caution">
    <text evidence="16">The sequence shown here is derived from an EMBL/GenBank/DDBJ whole genome shotgun (WGS) entry which is preliminary data.</text>
</comment>
<evidence type="ECO:0000313" key="16">
    <source>
        <dbReference type="EMBL" id="KAK0403259.1"/>
    </source>
</evidence>
<dbReference type="PROSITE" id="PS51257">
    <property type="entry name" value="PROKAR_LIPOPROTEIN"/>
    <property type="match status" value="1"/>
</dbReference>
<dbReference type="GO" id="GO:0012505">
    <property type="term" value="C:endomembrane system"/>
    <property type="evidence" value="ECO:0007669"/>
    <property type="project" value="UniProtKB-SubCell"/>
</dbReference>
<dbReference type="Gene3D" id="1.25.40.20">
    <property type="entry name" value="Ankyrin repeat-containing domain"/>
    <property type="match status" value="1"/>
</dbReference>
<dbReference type="PROSITE" id="PS50297">
    <property type="entry name" value="ANK_REP_REGION"/>
    <property type="match status" value="1"/>
</dbReference>
<feature type="domain" description="EGF-like" evidence="14">
    <location>
        <begin position="14"/>
        <end position="49"/>
    </location>
</feature>
<dbReference type="SUPFAM" id="SSF48403">
    <property type="entry name" value="Ankyrin repeat"/>
    <property type="match status" value="1"/>
</dbReference>
<feature type="signal peptide" evidence="13">
    <location>
        <begin position="1"/>
        <end position="17"/>
    </location>
</feature>
<evidence type="ECO:0000256" key="13">
    <source>
        <dbReference type="SAM" id="SignalP"/>
    </source>
</evidence>
<evidence type="ECO:0000256" key="8">
    <source>
        <dbReference type="ARBA" id="ARBA00046288"/>
    </source>
</evidence>
<dbReference type="InterPro" id="IPR035993">
    <property type="entry name" value="Notch-like_dom_sf"/>
</dbReference>
<keyword evidence="3 12" id="KW-1133">Transmembrane helix</keyword>
<keyword evidence="5 12" id="KW-0472">Membrane</keyword>
<dbReference type="Proteomes" id="UP001175271">
    <property type="component" value="Unassembled WGS sequence"/>
</dbReference>
<keyword evidence="1 12" id="KW-0812">Transmembrane</keyword>
<evidence type="ECO:0000259" key="14">
    <source>
        <dbReference type="PROSITE" id="PS50026"/>
    </source>
</evidence>
<evidence type="ECO:0000256" key="2">
    <source>
        <dbReference type="ARBA" id="ARBA00022737"/>
    </source>
</evidence>
<dbReference type="Pfam" id="PF00023">
    <property type="entry name" value="Ank"/>
    <property type="match status" value="1"/>
</dbReference>
<dbReference type="Gene3D" id="4.10.470.20">
    <property type="match status" value="1"/>
</dbReference>
<evidence type="ECO:0000256" key="3">
    <source>
        <dbReference type="ARBA" id="ARBA00022989"/>
    </source>
</evidence>
<dbReference type="CDD" id="cd00054">
    <property type="entry name" value="EGF_CA"/>
    <property type="match status" value="1"/>
</dbReference>